<dbReference type="PANTHER" id="PTHR46103">
    <property type="entry name" value="RRNA METHYLTRANSFERASE 1, MITOCHONDRIAL"/>
    <property type="match status" value="1"/>
</dbReference>
<keyword evidence="3" id="KW-1185">Reference proteome</keyword>
<accession>A0A0M9G6T9</accession>
<dbReference type="RefSeq" id="XP_015662082.1">
    <property type="nucleotide sequence ID" value="XM_015798604.1"/>
</dbReference>
<dbReference type="OrthoDB" id="270651at2759"/>
<feature type="region of interest" description="Disordered" evidence="1">
    <location>
        <begin position="138"/>
        <end position="157"/>
    </location>
</feature>
<comment type="caution">
    <text evidence="2">The sequence shown here is derived from an EMBL/GenBank/DDBJ whole genome shotgun (WGS) entry which is preliminary data.</text>
</comment>
<dbReference type="InterPro" id="IPR047182">
    <property type="entry name" value="MRM1"/>
</dbReference>
<feature type="compositionally biased region" description="Basic and acidic residues" evidence="1">
    <location>
        <begin position="81"/>
        <end position="91"/>
    </location>
</feature>
<dbReference type="EMBL" id="LGTL01000003">
    <property type="protein sequence ID" value="KPA83643.1"/>
    <property type="molecule type" value="Genomic_DNA"/>
</dbReference>
<evidence type="ECO:0000313" key="2">
    <source>
        <dbReference type="EMBL" id="KPA83643.1"/>
    </source>
</evidence>
<dbReference type="AlphaFoldDB" id="A0A0M9G6T9"/>
<dbReference type="Gene3D" id="3.40.1280.10">
    <property type="match status" value="1"/>
</dbReference>
<feature type="compositionally biased region" description="Polar residues" evidence="1">
    <location>
        <begin position="93"/>
        <end position="106"/>
    </location>
</feature>
<proteinExistence type="predicted"/>
<dbReference type="GeneID" id="26902206"/>
<organism evidence="2 3">
    <name type="scientific">Leptomonas pyrrhocoris</name>
    <name type="common">Firebug parasite</name>
    <dbReference type="NCBI Taxonomy" id="157538"/>
    <lineage>
        <taxon>Eukaryota</taxon>
        <taxon>Discoba</taxon>
        <taxon>Euglenozoa</taxon>
        <taxon>Kinetoplastea</taxon>
        <taxon>Metakinetoplastina</taxon>
        <taxon>Trypanosomatida</taxon>
        <taxon>Trypanosomatidae</taxon>
        <taxon>Leishmaniinae</taxon>
        <taxon>Leptomonas</taxon>
    </lineage>
</organism>
<dbReference type="SUPFAM" id="SSF75217">
    <property type="entry name" value="alpha/beta knot"/>
    <property type="match status" value="1"/>
</dbReference>
<feature type="region of interest" description="Disordered" evidence="1">
    <location>
        <begin position="231"/>
        <end position="252"/>
    </location>
</feature>
<dbReference type="Proteomes" id="UP000037923">
    <property type="component" value="Unassembled WGS sequence"/>
</dbReference>
<gene>
    <name evidence="2" type="ORF">ABB37_01911</name>
</gene>
<dbReference type="VEuPathDB" id="TriTrypDB:LpyrH10_03_0620"/>
<dbReference type="PANTHER" id="PTHR46103:SF1">
    <property type="entry name" value="RRNA METHYLTRANSFERASE 1, MITOCHONDRIAL"/>
    <property type="match status" value="1"/>
</dbReference>
<dbReference type="InterPro" id="IPR029028">
    <property type="entry name" value="Alpha/beta_knot_MTases"/>
</dbReference>
<evidence type="ECO:0008006" key="4">
    <source>
        <dbReference type="Google" id="ProtNLM"/>
    </source>
</evidence>
<sequence>MLRIPATAGLLRRTRLLLAYNKSSGYRWSPIPKPPPAHYDRLYGVHAVLNTLRVAAAAAQQQQRNALSSAGSSDAPAEAAGKGKESREGTAEAHSSQRTALSSAAASSPHVGGPSSLHPHRGHLSCLYVRDFSLEEEEEDGSNGKRGRSAHKTVSVAGRRRRKEKVIPARYTAVRCIAALAKSLEVPIRFVPRSELVQLCGERRNQNVVLEASTYAPLEVGRLADVWRRSTDGAEDTQVEGGSDSSAPSLKSASASTRRELVLFLDRILDPTNVGGILRTAFFFGVDHVILSRDCAACTRDGVPHQHRILGTPTRASRYGADRRLLAHLADGRR</sequence>
<dbReference type="GO" id="GO:0016435">
    <property type="term" value="F:rRNA (guanine) methyltransferase activity"/>
    <property type="evidence" value="ECO:0007669"/>
    <property type="project" value="TreeGrafter"/>
</dbReference>
<reference evidence="2 3" key="1">
    <citation type="submission" date="2015-07" db="EMBL/GenBank/DDBJ databases">
        <title>High-quality genome of monoxenous trypanosomatid Leptomonas pyrrhocoris.</title>
        <authorList>
            <person name="Flegontov P."/>
            <person name="Butenko A."/>
            <person name="Firsov S."/>
            <person name="Vlcek C."/>
            <person name="Logacheva M.D."/>
            <person name="Field M."/>
            <person name="Filatov D."/>
            <person name="Flegontova O."/>
            <person name="Gerasimov E."/>
            <person name="Jackson A.P."/>
            <person name="Kelly S."/>
            <person name="Opperdoes F."/>
            <person name="O'Reilly A."/>
            <person name="Votypka J."/>
            <person name="Yurchenko V."/>
            <person name="Lukes J."/>
        </authorList>
    </citation>
    <scope>NUCLEOTIDE SEQUENCE [LARGE SCALE GENOMIC DNA]</scope>
    <source>
        <strain evidence="2">H10</strain>
    </source>
</reference>
<dbReference type="InterPro" id="IPR029026">
    <property type="entry name" value="tRNA_m1G_MTases_N"/>
</dbReference>
<feature type="compositionally biased region" description="Low complexity" evidence="1">
    <location>
        <begin position="243"/>
        <end position="252"/>
    </location>
</feature>
<protein>
    <recommendedName>
        <fullName evidence="4">tRNA/rRNA methyltransferase SpoU type domain-containing protein</fullName>
    </recommendedName>
</protein>
<evidence type="ECO:0000256" key="1">
    <source>
        <dbReference type="SAM" id="MobiDB-lite"/>
    </source>
</evidence>
<evidence type="ECO:0000313" key="3">
    <source>
        <dbReference type="Proteomes" id="UP000037923"/>
    </source>
</evidence>
<feature type="region of interest" description="Disordered" evidence="1">
    <location>
        <begin position="65"/>
        <end position="119"/>
    </location>
</feature>
<name>A0A0M9G6T9_LEPPY</name>